<evidence type="ECO:0000313" key="6">
    <source>
        <dbReference type="Proteomes" id="UP000029227"/>
    </source>
</evidence>
<keyword evidence="3" id="KW-0378">Hydrolase</keyword>
<dbReference type="InterPro" id="IPR045004">
    <property type="entry name" value="ECH_dom"/>
</dbReference>
<accession>A0A090R5D4</accession>
<dbReference type="PANTHER" id="PTHR43176">
    <property type="entry name" value="3-HYDROXYISOBUTYRYL-COA HYDROLASE-RELATED"/>
    <property type="match status" value="1"/>
</dbReference>
<evidence type="ECO:0000256" key="3">
    <source>
        <dbReference type="ARBA" id="ARBA00022801"/>
    </source>
</evidence>
<dbReference type="Proteomes" id="UP000029227">
    <property type="component" value="Unassembled WGS sequence"/>
</dbReference>
<dbReference type="EMBL" id="BBMN01000001">
    <property type="protein sequence ID" value="GAL02842.1"/>
    <property type="molecule type" value="Genomic_DNA"/>
</dbReference>
<dbReference type="EC" id="3.1.2.4" evidence="2"/>
<evidence type="ECO:0000259" key="4">
    <source>
        <dbReference type="Pfam" id="PF16113"/>
    </source>
</evidence>
<dbReference type="GO" id="GO:0003860">
    <property type="term" value="F:3-hydroxyisobutyryl-CoA hydrolase activity"/>
    <property type="evidence" value="ECO:0007669"/>
    <property type="project" value="UniProtKB-EC"/>
</dbReference>
<name>A0A090R5D4_9GAMM</name>
<dbReference type="CDD" id="cd06558">
    <property type="entry name" value="crotonase-like"/>
    <property type="match status" value="1"/>
</dbReference>
<comment type="caution">
    <text evidence="5">The sequence shown here is derived from an EMBL/GenBank/DDBJ whole genome shotgun (WGS) entry which is preliminary data.</text>
</comment>
<dbReference type="GO" id="GO:0006574">
    <property type="term" value="P:L-valine catabolic process"/>
    <property type="evidence" value="ECO:0007669"/>
    <property type="project" value="TreeGrafter"/>
</dbReference>
<comment type="catalytic activity">
    <reaction evidence="1">
        <text>3-hydroxy-2-methylpropanoyl-CoA + H2O = 3-hydroxy-2-methylpropanoate + CoA + H(+)</text>
        <dbReference type="Rhea" id="RHEA:20888"/>
        <dbReference type="ChEBI" id="CHEBI:11805"/>
        <dbReference type="ChEBI" id="CHEBI:15377"/>
        <dbReference type="ChEBI" id="CHEBI:15378"/>
        <dbReference type="ChEBI" id="CHEBI:57287"/>
        <dbReference type="ChEBI" id="CHEBI:57340"/>
        <dbReference type="EC" id="3.1.2.4"/>
    </reaction>
</comment>
<dbReference type="Gene3D" id="3.90.226.10">
    <property type="entry name" value="2-enoyl-CoA Hydratase, Chain A, domain 1"/>
    <property type="match status" value="1"/>
</dbReference>
<sequence>MTGQVNIQVLPSTEGFHIGVAELDNPASLNALTYDMLAQLHEALAHWQDDDTVACVVIHAVGEKAFCAGGDVRAMYQQMHQAREVVQEAEQADSTQVGQEPSLRHEAALKAMQYLTDYFTLEYQTDYLIHTYPKPIIVWGGGIVMGGGMGLYMGASHRITTPDSRLAMPEINIGLYPDVGGTWFLNQLPAGVGMFLGLTGAMVNATDALALSMTDHILLTNQREALFSALQQAQWLDASIFSTVDQVLSDLGENAIDAYPETQMLPYLPAIQAACHSGSLASICQRIDALPRIAHAPQSEKWLDQAQTALREGSPITAHICYRQLTQFHNESLADCFRMELTLSVRCGDLGEFYEGVRARLIEKTGQPAWQYADVTKVDDDVIDQLFTPLWADYEHPLQTLGEQFYLH</sequence>
<protein>
    <recommendedName>
        <fullName evidence="2">3-hydroxyisobutyryl-CoA hydrolase</fullName>
        <ecNumber evidence="2">3.1.2.4</ecNumber>
    </recommendedName>
</protein>
<dbReference type="GO" id="GO:0016829">
    <property type="term" value="F:lyase activity"/>
    <property type="evidence" value="ECO:0007669"/>
    <property type="project" value="UniProtKB-KW"/>
</dbReference>
<dbReference type="eggNOG" id="COG1024">
    <property type="taxonomic scope" value="Bacteria"/>
</dbReference>
<evidence type="ECO:0000313" key="5">
    <source>
        <dbReference type="EMBL" id="GAL02842.1"/>
    </source>
</evidence>
<organism evidence="5 6">
    <name type="scientific">Photobacterium aphoticum</name>
    <dbReference type="NCBI Taxonomy" id="754436"/>
    <lineage>
        <taxon>Bacteria</taxon>
        <taxon>Pseudomonadati</taxon>
        <taxon>Pseudomonadota</taxon>
        <taxon>Gammaproteobacteria</taxon>
        <taxon>Vibrionales</taxon>
        <taxon>Vibrionaceae</taxon>
        <taxon>Photobacterium</taxon>
    </lineage>
</organism>
<proteinExistence type="predicted"/>
<feature type="domain" description="Enoyl-CoA hydratase/isomerase" evidence="4">
    <location>
        <begin position="18"/>
        <end position="387"/>
    </location>
</feature>
<evidence type="ECO:0000256" key="2">
    <source>
        <dbReference type="ARBA" id="ARBA00011915"/>
    </source>
</evidence>
<dbReference type="Pfam" id="PF16113">
    <property type="entry name" value="ECH_2"/>
    <property type="match status" value="1"/>
</dbReference>
<reference evidence="5 6" key="1">
    <citation type="journal article" date="2014" name="Genome Announc.">
        <title>Draft Genome Sequences of Two Vibrionaceae Species, Vibrio ponticus C121 and Photobacterium aphoticum C119, Isolated as Coral Reef Microbiota.</title>
        <authorList>
            <person name="Al-saari N."/>
            <person name="Meirelles P.M."/>
            <person name="Mino S."/>
            <person name="Suda W."/>
            <person name="Oshima K."/>
            <person name="Hattori M."/>
            <person name="Ohkuma M."/>
            <person name="Thompson F.L."/>
            <person name="Gomez-Gil B."/>
            <person name="Sawabe T."/>
            <person name="Sawabe T."/>
        </authorList>
    </citation>
    <scope>NUCLEOTIDE SEQUENCE [LARGE SCALE GENOMIC DNA]</scope>
    <source>
        <strain evidence="5 6">JCM 19237</strain>
    </source>
</reference>
<dbReference type="PANTHER" id="PTHR43176:SF3">
    <property type="entry name" value="3-HYDROXYISOBUTYRYL-COA HYDROLASE, MITOCHONDRIAL"/>
    <property type="match status" value="1"/>
</dbReference>
<dbReference type="STRING" id="754436.JCM19237_5735"/>
<evidence type="ECO:0000256" key="1">
    <source>
        <dbReference type="ARBA" id="ARBA00001709"/>
    </source>
</evidence>
<dbReference type="SUPFAM" id="SSF52096">
    <property type="entry name" value="ClpP/crotonase"/>
    <property type="match status" value="1"/>
</dbReference>
<dbReference type="AlphaFoldDB" id="A0A090R5D4"/>
<keyword evidence="5" id="KW-0456">Lyase</keyword>
<dbReference type="InterPro" id="IPR032259">
    <property type="entry name" value="HIBYL-CoA-H"/>
</dbReference>
<gene>
    <name evidence="5" type="ORF">JCM19237_5735</name>
</gene>
<dbReference type="InterPro" id="IPR029045">
    <property type="entry name" value="ClpP/crotonase-like_dom_sf"/>
</dbReference>
<dbReference type="GO" id="GO:0005829">
    <property type="term" value="C:cytosol"/>
    <property type="evidence" value="ECO:0007669"/>
    <property type="project" value="TreeGrafter"/>
</dbReference>